<dbReference type="HOGENOM" id="CLU_2645710_0_0_2"/>
<organism evidence="2 3">
    <name type="scientific">Ferroglobus placidus (strain DSM 10642 / AEDII12DO)</name>
    <dbReference type="NCBI Taxonomy" id="589924"/>
    <lineage>
        <taxon>Archaea</taxon>
        <taxon>Methanobacteriati</taxon>
        <taxon>Methanobacteriota</taxon>
        <taxon>Archaeoglobi</taxon>
        <taxon>Archaeoglobales</taxon>
        <taxon>Archaeoglobaceae</taxon>
        <taxon>Ferroglobus</taxon>
    </lineage>
</organism>
<protein>
    <submittedName>
        <fullName evidence="2">Uncharacterized protein</fullName>
    </submittedName>
</protein>
<dbReference type="Proteomes" id="UP000002613">
    <property type="component" value="Chromosome"/>
</dbReference>
<gene>
    <name evidence="2" type="ordered locus">Ferp_1674</name>
</gene>
<dbReference type="STRING" id="589924.Ferp_1674"/>
<keyword evidence="1" id="KW-1133">Transmembrane helix</keyword>
<evidence type="ECO:0000256" key="1">
    <source>
        <dbReference type="SAM" id="Phobius"/>
    </source>
</evidence>
<dbReference type="EMBL" id="CP001899">
    <property type="protein sequence ID" value="ADC65820.1"/>
    <property type="molecule type" value="Genomic_DNA"/>
</dbReference>
<dbReference type="AlphaFoldDB" id="D3RZA7"/>
<accession>D3RZA7</accession>
<reference evidence="3" key="1">
    <citation type="submission" date="2010-02" db="EMBL/GenBank/DDBJ databases">
        <title>Complete sequence of Ferroglobus placidus DSM 10642.</title>
        <authorList>
            <consortium name="US DOE Joint Genome Institute"/>
            <person name="Lucas S."/>
            <person name="Copeland A."/>
            <person name="Lapidus A."/>
            <person name="Cheng J.-F."/>
            <person name="Bruce D."/>
            <person name="Goodwin L."/>
            <person name="Pitluck S."/>
            <person name="Saunders E."/>
            <person name="Brettin T."/>
            <person name="Detter J.C."/>
            <person name="Han C."/>
            <person name="Tapia R."/>
            <person name="Larimer F."/>
            <person name="Land M."/>
            <person name="Hauser L."/>
            <person name="Kyrpides N."/>
            <person name="Ivanova N."/>
            <person name="Holmes D."/>
            <person name="Lovley D."/>
            <person name="Kyrpides N."/>
            <person name="Anderson I.J."/>
            <person name="Woyke T."/>
        </authorList>
    </citation>
    <scope>NUCLEOTIDE SEQUENCE [LARGE SCALE GENOMIC DNA]</scope>
    <source>
        <strain evidence="3">DSM 10642 / AEDII12DO</strain>
    </source>
</reference>
<keyword evidence="3" id="KW-1185">Reference proteome</keyword>
<feature type="transmembrane region" description="Helical" evidence="1">
    <location>
        <begin position="45"/>
        <end position="73"/>
    </location>
</feature>
<evidence type="ECO:0000313" key="2">
    <source>
        <dbReference type="EMBL" id="ADC65820.1"/>
    </source>
</evidence>
<name>D3RZA7_FERPA</name>
<reference evidence="2 3" key="2">
    <citation type="journal article" date="2011" name="Stand. Genomic Sci.">
        <title>Complete genome sequence of Ferroglobus placidus AEDII12DO.</title>
        <authorList>
            <person name="Anderson I."/>
            <person name="Risso C."/>
            <person name="Holmes D."/>
            <person name="Lucas S."/>
            <person name="Copeland A."/>
            <person name="Lapidus A."/>
            <person name="Cheng J.F."/>
            <person name="Bruce D."/>
            <person name="Goodwin L."/>
            <person name="Pitluck S."/>
            <person name="Saunders E."/>
            <person name="Brettin T."/>
            <person name="Detter J.C."/>
            <person name="Han C."/>
            <person name="Tapia R."/>
            <person name="Larimer F."/>
            <person name="Land M."/>
            <person name="Hauser L."/>
            <person name="Woyke T."/>
            <person name="Lovley D."/>
            <person name="Kyrpides N."/>
            <person name="Ivanova N."/>
        </authorList>
    </citation>
    <scope>NUCLEOTIDE SEQUENCE [LARGE SCALE GENOMIC DNA]</scope>
    <source>
        <strain evidence="3">DSM 10642 / AEDII12DO</strain>
    </source>
</reference>
<evidence type="ECO:0000313" key="3">
    <source>
        <dbReference type="Proteomes" id="UP000002613"/>
    </source>
</evidence>
<dbReference type="PaxDb" id="589924-Ferp_1674"/>
<keyword evidence="1" id="KW-0472">Membrane</keyword>
<feature type="transmembrane region" description="Helical" evidence="1">
    <location>
        <begin position="21"/>
        <end position="39"/>
    </location>
</feature>
<sequence length="76" mass="8658">MMIEQEFLRNIIFHLFISKPFNPQQLLILFSMIFAGIYLKKTKSGVIKIIGTIFAIFGIVVLAVRIAVVLYLATQI</sequence>
<proteinExistence type="predicted"/>
<keyword evidence="1" id="KW-0812">Transmembrane</keyword>
<dbReference type="KEGG" id="fpl:Ferp_1674"/>